<proteinExistence type="inferred from homology"/>
<keyword evidence="6" id="KW-1185">Reference proteome</keyword>
<sequence>MSNNIASLISSKQDSKLPQCILEPYVYLESIPSNNKNVRSTFLRAFNELYYHIDDAELLKKIEEVIAIFHNASLLIDDIEDNSSYRRGLPTAHTQFGVPLTINSGNLMYFVALERAMKLAEFRLDEHQGRLAVMISEILTEEMLNLHHGQGLDIYWRDNKASISNPPTVDEYLQMIMNKTGGLFRLSVRLLECFTSEKEMEGKTNVPLANLLGIIYQIRDDYLNLVDPNYSHMKGFTGEDLIEGKLSLPILHSLLTSNDSTDSVNYDACSPVKSVLMMKDRDSLKANQTLIAESIEYMKSKTNSLTYSHSLLKEYQVMAKEMIGAENCLLLQVLNQLCDI</sequence>
<dbReference type="EMBL" id="CAKXYY010000033">
    <property type="protein sequence ID" value="CAH2355757.1"/>
    <property type="molecule type" value="Genomic_DNA"/>
</dbReference>
<reference evidence="5" key="1">
    <citation type="submission" date="2022-03" db="EMBL/GenBank/DDBJ databases">
        <authorList>
            <person name="Legras J.-L."/>
            <person name="Devillers H."/>
            <person name="Grondin C."/>
        </authorList>
    </citation>
    <scope>NUCLEOTIDE SEQUENCE</scope>
    <source>
        <strain evidence="5">CLIB 1423</strain>
    </source>
</reference>
<evidence type="ECO:0000313" key="6">
    <source>
        <dbReference type="Proteomes" id="UP000837801"/>
    </source>
</evidence>
<evidence type="ECO:0000256" key="1">
    <source>
        <dbReference type="ARBA" id="ARBA00022679"/>
    </source>
</evidence>
<evidence type="ECO:0000313" key="5">
    <source>
        <dbReference type="EMBL" id="CAH2355757.1"/>
    </source>
</evidence>
<dbReference type="InterPro" id="IPR008949">
    <property type="entry name" value="Isoprenoid_synthase_dom_sf"/>
</dbReference>
<dbReference type="Proteomes" id="UP000837801">
    <property type="component" value="Unassembled WGS sequence"/>
</dbReference>
<evidence type="ECO:0000256" key="2">
    <source>
        <dbReference type="ARBA" id="ARBA00022723"/>
    </source>
</evidence>
<accession>A0A9P0QVF4</accession>
<dbReference type="OrthoDB" id="6921389at2759"/>
<dbReference type="PROSITE" id="PS00444">
    <property type="entry name" value="POLYPRENYL_SYNTHASE_2"/>
    <property type="match status" value="1"/>
</dbReference>
<dbReference type="InterPro" id="IPR000092">
    <property type="entry name" value="Polyprenyl_synt"/>
</dbReference>
<name>A0A9P0QVF4_9ASCO</name>
<dbReference type="CDD" id="cd00685">
    <property type="entry name" value="Trans_IPPS_HT"/>
    <property type="match status" value="1"/>
</dbReference>
<dbReference type="Pfam" id="PF00348">
    <property type="entry name" value="polyprenyl_synt"/>
    <property type="match status" value="1"/>
</dbReference>
<protein>
    <submittedName>
        <fullName evidence="5">Geranylgeranyl pyrophosphate synthase</fullName>
    </submittedName>
</protein>
<keyword evidence="3" id="KW-0460">Magnesium</keyword>
<dbReference type="PANTHER" id="PTHR12001">
    <property type="entry name" value="GERANYLGERANYL PYROPHOSPHATE SYNTHASE"/>
    <property type="match status" value="1"/>
</dbReference>
<dbReference type="Gene3D" id="1.10.600.10">
    <property type="entry name" value="Farnesyl Diphosphate Synthase"/>
    <property type="match status" value="1"/>
</dbReference>
<dbReference type="PROSITE" id="PS00723">
    <property type="entry name" value="POLYPRENYL_SYNTHASE_1"/>
    <property type="match status" value="1"/>
</dbReference>
<keyword evidence="1 4" id="KW-0808">Transferase</keyword>
<keyword evidence="2" id="KW-0479">Metal-binding</keyword>
<dbReference type="PANTHER" id="PTHR12001:SF44">
    <property type="entry name" value="GERANYLGERANYL PYROPHOSPHATE SYNTHASE"/>
    <property type="match status" value="1"/>
</dbReference>
<organism evidence="5 6">
    <name type="scientific">[Candida] railenensis</name>
    <dbReference type="NCBI Taxonomy" id="45579"/>
    <lineage>
        <taxon>Eukaryota</taxon>
        <taxon>Fungi</taxon>
        <taxon>Dikarya</taxon>
        <taxon>Ascomycota</taxon>
        <taxon>Saccharomycotina</taxon>
        <taxon>Pichiomycetes</taxon>
        <taxon>Debaryomycetaceae</taxon>
        <taxon>Kurtzmaniella</taxon>
    </lineage>
</organism>
<dbReference type="GO" id="GO:0008299">
    <property type="term" value="P:isoprenoid biosynthetic process"/>
    <property type="evidence" value="ECO:0007669"/>
    <property type="project" value="InterPro"/>
</dbReference>
<comment type="similarity">
    <text evidence="4">Belongs to the FPP/GGPP synthase family.</text>
</comment>
<dbReference type="InterPro" id="IPR033749">
    <property type="entry name" value="Polyprenyl_synt_CS"/>
</dbReference>
<dbReference type="GO" id="GO:0046872">
    <property type="term" value="F:metal ion binding"/>
    <property type="evidence" value="ECO:0007669"/>
    <property type="project" value="UniProtKB-KW"/>
</dbReference>
<comment type="caution">
    <text evidence="5">The sequence shown here is derived from an EMBL/GenBank/DDBJ whole genome shotgun (WGS) entry which is preliminary data.</text>
</comment>
<evidence type="ECO:0000256" key="4">
    <source>
        <dbReference type="RuleBase" id="RU004466"/>
    </source>
</evidence>
<dbReference type="SUPFAM" id="SSF48576">
    <property type="entry name" value="Terpenoid synthases"/>
    <property type="match status" value="1"/>
</dbReference>
<dbReference type="SFLD" id="SFLDS00005">
    <property type="entry name" value="Isoprenoid_Synthase_Type_I"/>
    <property type="match status" value="1"/>
</dbReference>
<dbReference type="AlphaFoldDB" id="A0A9P0QVF4"/>
<evidence type="ECO:0000256" key="3">
    <source>
        <dbReference type="ARBA" id="ARBA00022842"/>
    </source>
</evidence>
<gene>
    <name evidence="5" type="ORF">CLIB1423_33S00298</name>
</gene>
<dbReference type="GO" id="GO:0004659">
    <property type="term" value="F:prenyltransferase activity"/>
    <property type="evidence" value="ECO:0007669"/>
    <property type="project" value="InterPro"/>
</dbReference>